<dbReference type="PROSITE" id="PS51898">
    <property type="entry name" value="TYR_RECOMBINASE"/>
    <property type="match status" value="1"/>
</dbReference>
<dbReference type="InterPro" id="IPR013762">
    <property type="entry name" value="Integrase-like_cat_sf"/>
</dbReference>
<dbReference type="Gene3D" id="1.10.443.10">
    <property type="entry name" value="Intergrase catalytic core"/>
    <property type="match status" value="1"/>
</dbReference>
<dbReference type="InterPro" id="IPR038488">
    <property type="entry name" value="Integrase_DNA-bd_sf"/>
</dbReference>
<protein>
    <submittedName>
        <fullName evidence="6">Putative phage integrase</fullName>
    </submittedName>
</protein>
<dbReference type="Pfam" id="PF00589">
    <property type="entry name" value="Phage_integrase"/>
    <property type="match status" value="1"/>
</dbReference>
<dbReference type="Pfam" id="PF13356">
    <property type="entry name" value="Arm-DNA-bind_3"/>
    <property type="match status" value="1"/>
</dbReference>
<dbReference type="Gene3D" id="1.10.150.130">
    <property type="match status" value="1"/>
</dbReference>
<evidence type="ECO:0000256" key="2">
    <source>
        <dbReference type="ARBA" id="ARBA00022908"/>
    </source>
</evidence>
<evidence type="ECO:0000256" key="1">
    <source>
        <dbReference type="ARBA" id="ARBA00008857"/>
    </source>
</evidence>
<keyword evidence="3" id="KW-0238">DNA-binding</keyword>
<evidence type="ECO:0000313" key="6">
    <source>
        <dbReference type="EMBL" id="CUV55767.1"/>
    </source>
</evidence>
<feature type="domain" description="Tyr recombinase" evidence="5">
    <location>
        <begin position="209"/>
        <end position="397"/>
    </location>
</feature>
<dbReference type="InterPro" id="IPR011010">
    <property type="entry name" value="DNA_brk_join_enz"/>
</dbReference>
<dbReference type="InterPro" id="IPR050808">
    <property type="entry name" value="Phage_Integrase"/>
</dbReference>
<dbReference type="InterPro" id="IPR002104">
    <property type="entry name" value="Integrase_catalytic"/>
</dbReference>
<dbReference type="SUPFAM" id="SSF56349">
    <property type="entry name" value="DNA breaking-rejoining enzymes"/>
    <property type="match status" value="1"/>
</dbReference>
<dbReference type="PANTHER" id="PTHR30629:SF2">
    <property type="entry name" value="PROPHAGE INTEGRASE INTS-RELATED"/>
    <property type="match status" value="1"/>
</dbReference>
<evidence type="ECO:0000256" key="3">
    <source>
        <dbReference type="ARBA" id="ARBA00023125"/>
    </source>
</evidence>
<dbReference type="PANTHER" id="PTHR30629">
    <property type="entry name" value="PROPHAGE INTEGRASE"/>
    <property type="match status" value="1"/>
</dbReference>
<keyword evidence="2" id="KW-0229">DNA integration</keyword>
<dbReference type="InterPro" id="IPR025166">
    <property type="entry name" value="Integrase_DNA_bind_dom"/>
</dbReference>
<gene>
    <name evidence="6" type="ORF">RUN215_v1_550028</name>
</gene>
<keyword evidence="4" id="KW-0233">DNA recombination</keyword>
<reference evidence="6" key="1">
    <citation type="submission" date="2015-10" db="EMBL/GenBank/DDBJ databases">
        <authorList>
            <person name="Gilbert D.G."/>
        </authorList>
    </citation>
    <scope>NUCLEOTIDE SEQUENCE</scope>
    <source>
        <strain evidence="6">Phyl III-seqv23</strain>
    </source>
</reference>
<name>A0A0S4WWY2_RALSL</name>
<comment type="similarity">
    <text evidence="1">Belongs to the 'phage' integrase family.</text>
</comment>
<dbReference type="GO" id="GO:0015074">
    <property type="term" value="P:DNA integration"/>
    <property type="evidence" value="ECO:0007669"/>
    <property type="project" value="UniProtKB-KW"/>
</dbReference>
<dbReference type="GO" id="GO:0006310">
    <property type="term" value="P:DNA recombination"/>
    <property type="evidence" value="ECO:0007669"/>
    <property type="project" value="UniProtKB-KW"/>
</dbReference>
<dbReference type="AlphaFoldDB" id="A0A0S4WWY2"/>
<dbReference type="Gene3D" id="3.30.160.390">
    <property type="entry name" value="Integrase, DNA-binding domain"/>
    <property type="match status" value="1"/>
</dbReference>
<evidence type="ECO:0000259" key="5">
    <source>
        <dbReference type="PROSITE" id="PS51898"/>
    </source>
</evidence>
<dbReference type="EMBL" id="LN899820">
    <property type="protein sequence ID" value="CUV55767.1"/>
    <property type="molecule type" value="Genomic_DNA"/>
</dbReference>
<dbReference type="InterPro" id="IPR010998">
    <property type="entry name" value="Integrase_recombinase_N"/>
</dbReference>
<evidence type="ECO:0000256" key="4">
    <source>
        <dbReference type="ARBA" id="ARBA00023172"/>
    </source>
</evidence>
<dbReference type="GO" id="GO:0003677">
    <property type="term" value="F:DNA binding"/>
    <property type="evidence" value="ECO:0007669"/>
    <property type="project" value="UniProtKB-KW"/>
</dbReference>
<dbReference type="CDD" id="cd00801">
    <property type="entry name" value="INT_P4_C"/>
    <property type="match status" value="1"/>
</dbReference>
<sequence length="430" mass="48566">MAKRTHLLTDIQIRNWVAKGDPIARSDGDGLTFTLSSAGTAAWILRYRIGKGRRRELTIGNYPDISLATAREKARSARVAIDEGRDPAIEKQEEKRRVRAAWTVRELIADYVEKSLLKIGYAQETIDARTRDYVQIVTPHLGARQVQRITSIDIVAMLSDCKRGWSASKRILTSSSKLFDHACGLQIIAANPCTGVKLTAIKGPRPTVRKRVMLLEDELRQLLPDIDFIGTENALAFRILLATCVRGIELAKAKKEHIFLDRAVWWIPDESVKTRQGFLVPLTPPVVEWFRALIEFSGESAYALPARHERRRRNQGGDTHVGETTLWAAIRRAFDRHDIEIRKFTPHDTRSTAKGHMRNMGVSRDISEIALNHTLKGMEAIYDVREEIPERREALERWTEFLVACETGAPTPTFVKATPNNNVVHLLSAA</sequence>
<proteinExistence type="inferred from homology"/>
<accession>A0A0S4WWY2</accession>
<organism evidence="6">
    <name type="scientific">Ralstonia solanacearum</name>
    <name type="common">Pseudomonas solanacearum</name>
    <dbReference type="NCBI Taxonomy" id="305"/>
    <lineage>
        <taxon>Bacteria</taxon>
        <taxon>Pseudomonadati</taxon>
        <taxon>Pseudomonadota</taxon>
        <taxon>Betaproteobacteria</taxon>
        <taxon>Burkholderiales</taxon>
        <taxon>Burkholderiaceae</taxon>
        <taxon>Ralstonia</taxon>
        <taxon>Ralstonia solanacearum species complex</taxon>
    </lineage>
</organism>